<dbReference type="Proteomes" id="UP000799324">
    <property type="component" value="Unassembled WGS sequence"/>
</dbReference>
<name>A0A6A6T235_9PLEO</name>
<sequence length="430" mass="47733">MLELYLLTFNCARHLVDPKALAPSLFDALPPTASLPDVVAISLQEISPIAYSFLGGSFLTPYFARVNDTVSLAANLRSHGHEQLEHVATRSLGMTALMIFTKPQFAERIRWIQSAGAGVGLWNMGNKGAVAMRLGVACQNDQTLKLTFVAAHLAPMESNIEARNKDWESLARNLVFLNHDKSGYSSSEEEPLLSSSSALPEDGDGLFSTGSHIFFAGDLNYRTHDQPPGPKAYETYPQIAHTNSSMDAFSRLLEGDQLTREKDANRTLHGFEELPITFPPTYKYSVRRSKPGSGHKRSASDPDESWAWAKHRYPSWCDRILFVPAPPSHRLEPQVYTALPVQATSDHRPVALSVRVDEKPLGSHGVDDVRRRPPFPLNSNWKTRRNTARQLEVIVGILSYLALTKKGNAIIVTMAGVAFVSWWIAARFSR</sequence>
<protein>
    <submittedName>
        <fullName evidence="3">Inositol 5-phosphatase-like protein</fullName>
    </submittedName>
</protein>
<dbReference type="EMBL" id="MU004398">
    <property type="protein sequence ID" value="KAF2652584.1"/>
    <property type="molecule type" value="Genomic_DNA"/>
</dbReference>
<keyword evidence="1" id="KW-0472">Membrane</keyword>
<gene>
    <name evidence="3" type="ORF">K491DRAFT_44162</name>
</gene>
<evidence type="ECO:0000259" key="2">
    <source>
        <dbReference type="SMART" id="SM00128"/>
    </source>
</evidence>
<dbReference type="OrthoDB" id="62798at2759"/>
<evidence type="ECO:0000256" key="1">
    <source>
        <dbReference type="SAM" id="Phobius"/>
    </source>
</evidence>
<proteinExistence type="predicted"/>
<dbReference type="GO" id="GO:0046856">
    <property type="term" value="P:phosphatidylinositol dephosphorylation"/>
    <property type="evidence" value="ECO:0007669"/>
    <property type="project" value="InterPro"/>
</dbReference>
<dbReference type="AlphaFoldDB" id="A0A6A6T235"/>
<feature type="domain" description="Inositol polyphosphate-related phosphatase" evidence="2">
    <location>
        <begin position="1"/>
        <end position="362"/>
    </location>
</feature>
<evidence type="ECO:0000313" key="4">
    <source>
        <dbReference type="Proteomes" id="UP000799324"/>
    </source>
</evidence>
<dbReference type="Pfam" id="PF22669">
    <property type="entry name" value="Exo_endo_phos2"/>
    <property type="match status" value="1"/>
</dbReference>
<organism evidence="3 4">
    <name type="scientific">Lophiostoma macrostomum CBS 122681</name>
    <dbReference type="NCBI Taxonomy" id="1314788"/>
    <lineage>
        <taxon>Eukaryota</taxon>
        <taxon>Fungi</taxon>
        <taxon>Dikarya</taxon>
        <taxon>Ascomycota</taxon>
        <taxon>Pezizomycotina</taxon>
        <taxon>Dothideomycetes</taxon>
        <taxon>Pleosporomycetidae</taxon>
        <taxon>Pleosporales</taxon>
        <taxon>Lophiostomataceae</taxon>
        <taxon>Lophiostoma</taxon>
    </lineage>
</organism>
<dbReference type="InterPro" id="IPR036691">
    <property type="entry name" value="Endo/exonu/phosph_ase_sf"/>
</dbReference>
<keyword evidence="1" id="KW-0812">Transmembrane</keyword>
<accession>A0A6A6T235</accession>
<reference evidence="3" key="1">
    <citation type="journal article" date="2020" name="Stud. Mycol.">
        <title>101 Dothideomycetes genomes: a test case for predicting lifestyles and emergence of pathogens.</title>
        <authorList>
            <person name="Haridas S."/>
            <person name="Albert R."/>
            <person name="Binder M."/>
            <person name="Bloem J."/>
            <person name="Labutti K."/>
            <person name="Salamov A."/>
            <person name="Andreopoulos B."/>
            <person name="Baker S."/>
            <person name="Barry K."/>
            <person name="Bills G."/>
            <person name="Bluhm B."/>
            <person name="Cannon C."/>
            <person name="Castanera R."/>
            <person name="Culley D."/>
            <person name="Daum C."/>
            <person name="Ezra D."/>
            <person name="Gonzalez J."/>
            <person name="Henrissat B."/>
            <person name="Kuo A."/>
            <person name="Liang C."/>
            <person name="Lipzen A."/>
            <person name="Lutzoni F."/>
            <person name="Magnuson J."/>
            <person name="Mondo S."/>
            <person name="Nolan M."/>
            <person name="Ohm R."/>
            <person name="Pangilinan J."/>
            <person name="Park H.-J."/>
            <person name="Ramirez L."/>
            <person name="Alfaro M."/>
            <person name="Sun H."/>
            <person name="Tritt A."/>
            <person name="Yoshinaga Y."/>
            <person name="Zwiers L.-H."/>
            <person name="Turgeon B."/>
            <person name="Goodwin S."/>
            <person name="Spatafora J."/>
            <person name="Crous P."/>
            <person name="Grigoriev I."/>
        </authorList>
    </citation>
    <scope>NUCLEOTIDE SEQUENCE</scope>
    <source>
        <strain evidence="3">CBS 122681</strain>
    </source>
</reference>
<keyword evidence="4" id="KW-1185">Reference proteome</keyword>
<feature type="transmembrane region" description="Helical" evidence="1">
    <location>
        <begin position="407"/>
        <end position="425"/>
    </location>
</feature>
<dbReference type="SMART" id="SM00128">
    <property type="entry name" value="IPPc"/>
    <property type="match status" value="1"/>
</dbReference>
<dbReference type="Gene3D" id="3.60.10.10">
    <property type="entry name" value="Endonuclease/exonuclease/phosphatase"/>
    <property type="match status" value="1"/>
</dbReference>
<dbReference type="InterPro" id="IPR046985">
    <property type="entry name" value="IP5"/>
</dbReference>
<dbReference type="SUPFAM" id="SSF56219">
    <property type="entry name" value="DNase I-like"/>
    <property type="match status" value="1"/>
</dbReference>
<dbReference type="InterPro" id="IPR000300">
    <property type="entry name" value="IPPc"/>
</dbReference>
<keyword evidence="1" id="KW-1133">Transmembrane helix</keyword>
<dbReference type="PANTHER" id="PTHR11200">
    <property type="entry name" value="INOSITOL 5-PHOSPHATASE"/>
    <property type="match status" value="1"/>
</dbReference>
<dbReference type="PANTHER" id="PTHR11200:SF286">
    <property type="entry name" value="5-PHOSPHATASE, PUTATIVE (AFU_ORTHOLOGUE AFUA_5G07600)-RELATED"/>
    <property type="match status" value="1"/>
</dbReference>
<dbReference type="GO" id="GO:0004439">
    <property type="term" value="F:phosphatidylinositol-4,5-bisphosphate 5-phosphatase activity"/>
    <property type="evidence" value="ECO:0007669"/>
    <property type="project" value="TreeGrafter"/>
</dbReference>
<evidence type="ECO:0000313" key="3">
    <source>
        <dbReference type="EMBL" id="KAF2652584.1"/>
    </source>
</evidence>